<evidence type="ECO:0000313" key="1">
    <source>
        <dbReference type="EMBL" id="JAH12778.1"/>
    </source>
</evidence>
<protein>
    <submittedName>
        <fullName evidence="1">Uncharacterized protein</fullName>
    </submittedName>
</protein>
<sequence length="12" mass="1445">MSKDTYSQIRES</sequence>
<organism evidence="1">
    <name type="scientific">Anguilla anguilla</name>
    <name type="common">European freshwater eel</name>
    <name type="synonym">Muraena anguilla</name>
    <dbReference type="NCBI Taxonomy" id="7936"/>
    <lineage>
        <taxon>Eukaryota</taxon>
        <taxon>Metazoa</taxon>
        <taxon>Chordata</taxon>
        <taxon>Craniata</taxon>
        <taxon>Vertebrata</taxon>
        <taxon>Euteleostomi</taxon>
        <taxon>Actinopterygii</taxon>
        <taxon>Neopterygii</taxon>
        <taxon>Teleostei</taxon>
        <taxon>Anguilliformes</taxon>
        <taxon>Anguillidae</taxon>
        <taxon>Anguilla</taxon>
    </lineage>
</organism>
<proteinExistence type="predicted"/>
<dbReference type="EMBL" id="GBXM01095799">
    <property type="protein sequence ID" value="JAH12778.1"/>
    <property type="molecule type" value="Transcribed_RNA"/>
</dbReference>
<reference evidence="1" key="2">
    <citation type="journal article" date="2015" name="Fish Shellfish Immunol.">
        <title>Early steps in the European eel (Anguilla anguilla)-Vibrio vulnificus interaction in the gills: Role of the RtxA13 toxin.</title>
        <authorList>
            <person name="Callol A."/>
            <person name="Pajuelo D."/>
            <person name="Ebbesson L."/>
            <person name="Teles M."/>
            <person name="MacKenzie S."/>
            <person name="Amaro C."/>
        </authorList>
    </citation>
    <scope>NUCLEOTIDE SEQUENCE</scope>
</reference>
<accession>A0A0E9Q9L2</accession>
<name>A0A0E9Q9L2_ANGAN</name>
<reference evidence="1" key="1">
    <citation type="submission" date="2014-11" db="EMBL/GenBank/DDBJ databases">
        <authorList>
            <person name="Amaro Gonzalez C."/>
        </authorList>
    </citation>
    <scope>NUCLEOTIDE SEQUENCE</scope>
</reference>